<sequence>MENSREPDHDLLTIPSFTSWFSWNSIHEVEKLSLGEFFDGSSITRSPRIYKEYRDFIISKFREDPTRKLTFTEVRKCLVGDICVLLKVFTFLEKWGLINFDPSKPEPVRAGAEEEEEVEGRKWRVKAEEGVPYGVRVVATPNSIKPVAPLPPAMGVAAVGVQNAVKMPPLASYSDVYGKLLEQQKESLTCGHCNEPCASGHYECNKEGSIVLCEKCFKDGSFDKDKCADDFTFIDCGNHQVVWTDAETLLLFESVLKHGDDWDLVAQNVRTKNKHECILKLIQLPFGALMLGSDNKNNKIMDSNGDVNGLELAQPPSSEPQIATGTDLQPNDSKDVKESVDDENQGRPMKRRRSVPISELGGSLIKQVAHISPVVGPWVTSSATEAAVTAICYENQCSRELFDGIDGLDDELGSSLENNEQERDNQVEDVQMDKMCSGDKISSERSAIPLMLQMRAATATALGAAAAHSKLLADQEEREMEYLVSSLIDTQLKKLQHKVKHMEELELIMGDQQTRMKEVEANLIDERISVLQRVFSNGTATKPRVDVSSANIVDSQQPETA</sequence>
<dbReference type="EMBL" id="NQVE01000114">
    <property type="protein sequence ID" value="RAL47477.1"/>
    <property type="molecule type" value="Genomic_DNA"/>
</dbReference>
<proteinExistence type="predicted"/>
<dbReference type="InterPro" id="IPR017884">
    <property type="entry name" value="SANT_dom"/>
</dbReference>
<dbReference type="GO" id="GO:0005634">
    <property type="term" value="C:nucleus"/>
    <property type="evidence" value="ECO:0007669"/>
    <property type="project" value="UniProtKB-ARBA"/>
</dbReference>
<keyword evidence="2" id="KW-0805">Transcription regulation</keyword>
<dbReference type="InterPro" id="IPR032451">
    <property type="entry name" value="SMARCC_C"/>
</dbReference>
<evidence type="ECO:0000256" key="5">
    <source>
        <dbReference type="ARBA" id="ARBA00023242"/>
    </source>
</evidence>
<evidence type="ECO:0000256" key="1">
    <source>
        <dbReference type="ARBA" id="ARBA00022473"/>
    </source>
</evidence>
<evidence type="ECO:0008006" key="11">
    <source>
        <dbReference type="Google" id="ProtNLM"/>
    </source>
</evidence>
<evidence type="ECO:0000256" key="3">
    <source>
        <dbReference type="ARBA" id="ARBA00023125"/>
    </source>
</evidence>
<comment type="caution">
    <text evidence="9">The sequence shown here is derived from an EMBL/GenBank/DDBJ whole genome shotgun (WGS) entry which is preliminary data.</text>
</comment>
<feature type="region of interest" description="Disordered" evidence="6">
    <location>
        <begin position="300"/>
        <end position="356"/>
    </location>
</feature>
<evidence type="ECO:0000259" key="8">
    <source>
        <dbReference type="PROSITE" id="PS51293"/>
    </source>
</evidence>
<organism evidence="9 10">
    <name type="scientific">Cuscuta australis</name>
    <dbReference type="NCBI Taxonomy" id="267555"/>
    <lineage>
        <taxon>Eukaryota</taxon>
        <taxon>Viridiplantae</taxon>
        <taxon>Streptophyta</taxon>
        <taxon>Embryophyta</taxon>
        <taxon>Tracheophyta</taxon>
        <taxon>Spermatophyta</taxon>
        <taxon>Magnoliopsida</taxon>
        <taxon>eudicotyledons</taxon>
        <taxon>Gunneridae</taxon>
        <taxon>Pentapetalae</taxon>
        <taxon>asterids</taxon>
        <taxon>lamiids</taxon>
        <taxon>Solanales</taxon>
        <taxon>Convolvulaceae</taxon>
        <taxon>Cuscuteae</taxon>
        <taxon>Cuscuta</taxon>
        <taxon>Cuscuta subgen. Grammica</taxon>
        <taxon>Cuscuta sect. Cleistogrammica</taxon>
    </lineage>
</organism>
<dbReference type="PANTHER" id="PTHR12802:SF140">
    <property type="entry name" value="SWI_SNF COMPLEX SUBUNIT SWI3A"/>
    <property type="match status" value="1"/>
</dbReference>
<evidence type="ECO:0000313" key="10">
    <source>
        <dbReference type="Proteomes" id="UP000249390"/>
    </source>
</evidence>
<dbReference type="CDD" id="cd00167">
    <property type="entry name" value="SANT"/>
    <property type="match status" value="1"/>
</dbReference>
<dbReference type="PANTHER" id="PTHR12802">
    <property type="entry name" value="SWI/SNF COMPLEX-RELATED"/>
    <property type="match status" value="1"/>
</dbReference>
<gene>
    <name evidence="9" type="ORF">DM860_011215</name>
</gene>
<dbReference type="Pfam" id="PF04433">
    <property type="entry name" value="SWIRM"/>
    <property type="match status" value="1"/>
</dbReference>
<keyword evidence="5" id="KW-0539">Nucleus</keyword>
<evidence type="ECO:0000256" key="6">
    <source>
        <dbReference type="SAM" id="MobiDB-lite"/>
    </source>
</evidence>
<dbReference type="AlphaFoldDB" id="A0A328DP75"/>
<dbReference type="GO" id="GO:0010597">
    <property type="term" value="P:green leaf volatile biosynthetic process"/>
    <property type="evidence" value="ECO:0007669"/>
    <property type="project" value="UniProtKB-ARBA"/>
</dbReference>
<evidence type="ECO:0000256" key="2">
    <source>
        <dbReference type="ARBA" id="ARBA00023015"/>
    </source>
</evidence>
<dbReference type="Proteomes" id="UP000249390">
    <property type="component" value="Unassembled WGS sequence"/>
</dbReference>
<dbReference type="Pfam" id="PF00249">
    <property type="entry name" value="Myb_DNA-binding"/>
    <property type="match status" value="1"/>
</dbReference>
<dbReference type="InterPro" id="IPR007526">
    <property type="entry name" value="SWIRM"/>
</dbReference>
<evidence type="ECO:0000259" key="7">
    <source>
        <dbReference type="PROSITE" id="PS50934"/>
    </source>
</evidence>
<protein>
    <recommendedName>
        <fullName evidence="11">SWIRM domain-containing protein</fullName>
    </recommendedName>
</protein>
<keyword evidence="3" id="KW-0238">DNA-binding</keyword>
<reference evidence="9 10" key="1">
    <citation type="submission" date="2018-06" db="EMBL/GenBank/DDBJ databases">
        <title>The Genome of Cuscuta australis (Dodder) Provides Insight into the Evolution of Plant Parasitism.</title>
        <authorList>
            <person name="Liu H."/>
        </authorList>
    </citation>
    <scope>NUCLEOTIDE SEQUENCE [LARGE SCALE GENOMIC DNA]</scope>
    <source>
        <strain evidence="10">cv. Yunnan</strain>
        <tissue evidence="9">Vines</tissue>
    </source>
</reference>
<keyword evidence="1" id="KW-0217">Developmental protein</keyword>
<dbReference type="SUPFAM" id="SSF46689">
    <property type="entry name" value="Homeodomain-like"/>
    <property type="match status" value="2"/>
</dbReference>
<dbReference type="Gene3D" id="1.10.10.60">
    <property type="entry name" value="Homeodomain-like"/>
    <property type="match status" value="1"/>
</dbReference>
<dbReference type="GO" id="GO:0000976">
    <property type="term" value="F:transcription cis-regulatory region binding"/>
    <property type="evidence" value="ECO:0007669"/>
    <property type="project" value="UniProtKB-ARBA"/>
</dbReference>
<name>A0A328DP75_9ASTE</name>
<dbReference type="PROSITE" id="PS51293">
    <property type="entry name" value="SANT"/>
    <property type="match status" value="1"/>
</dbReference>
<feature type="domain" description="SANT" evidence="8">
    <location>
        <begin position="238"/>
        <end position="289"/>
    </location>
</feature>
<feature type="domain" description="SWIRM" evidence="7">
    <location>
        <begin position="12"/>
        <end position="109"/>
    </location>
</feature>
<dbReference type="Pfam" id="PF16495">
    <property type="entry name" value="SWIRM-assoc_1"/>
    <property type="match status" value="1"/>
</dbReference>
<evidence type="ECO:0000313" key="9">
    <source>
        <dbReference type="EMBL" id="RAL47477.1"/>
    </source>
</evidence>
<dbReference type="InterPro" id="IPR001005">
    <property type="entry name" value="SANT/Myb"/>
</dbReference>
<dbReference type="SMART" id="SM00717">
    <property type="entry name" value="SANT"/>
    <property type="match status" value="1"/>
</dbReference>
<keyword evidence="4" id="KW-0804">Transcription</keyword>
<dbReference type="FunFam" id="1.10.10.10:FF:000020">
    <property type="entry name" value="SWI/SNF complex subunit SMARCC2 isoform c"/>
    <property type="match status" value="1"/>
</dbReference>
<keyword evidence="10" id="KW-1185">Reference proteome</keyword>
<dbReference type="InterPro" id="IPR009057">
    <property type="entry name" value="Homeodomain-like_sf"/>
</dbReference>
<dbReference type="PROSITE" id="PS50934">
    <property type="entry name" value="SWIRM"/>
    <property type="match status" value="1"/>
</dbReference>
<accession>A0A328DP75</accession>
<evidence type="ECO:0000256" key="4">
    <source>
        <dbReference type="ARBA" id="ARBA00023163"/>
    </source>
</evidence>
<dbReference type="InterPro" id="IPR036388">
    <property type="entry name" value="WH-like_DNA-bd_sf"/>
</dbReference>
<dbReference type="Gene3D" id="1.10.10.10">
    <property type="entry name" value="Winged helix-like DNA-binding domain superfamily/Winged helix DNA-binding domain"/>
    <property type="match status" value="1"/>
</dbReference>
<feature type="compositionally biased region" description="Polar residues" evidence="6">
    <location>
        <begin position="315"/>
        <end position="331"/>
    </location>
</feature>